<sequence length="165" mass="18654">MVNKMMFVLLKQLVKKPATNPFPVKHAPANVTALIEKVQKGEVQINPPVPVPEGFRGKLVYDPERCIGCRLCIMVCPADAMEWIPELKKIRHYVSRCMFCALCVDVCPGKKFPGEEKAVKALRMSEEFLIADYDKYSDNLIEEPPEAKEMLKKEAESTAQVEEKA</sequence>
<evidence type="ECO:0000313" key="6">
    <source>
        <dbReference type="EMBL" id="ASJ15124.1"/>
    </source>
</evidence>
<keyword evidence="3" id="KW-0408">Iron</keyword>
<dbReference type="PROSITE" id="PS51379">
    <property type="entry name" value="4FE4S_FER_2"/>
    <property type="match status" value="2"/>
</dbReference>
<evidence type="ECO:0000259" key="5">
    <source>
        <dbReference type="PROSITE" id="PS51379"/>
    </source>
</evidence>
<dbReference type="Gene3D" id="3.30.70.3270">
    <property type="match status" value="1"/>
</dbReference>
<dbReference type="EMBL" id="CP015106">
    <property type="protein sequence ID" value="ASJ15124.1"/>
    <property type="molecule type" value="Genomic_DNA"/>
</dbReference>
<dbReference type="GO" id="GO:0051539">
    <property type="term" value="F:4 iron, 4 sulfur cluster binding"/>
    <property type="evidence" value="ECO:0007669"/>
    <property type="project" value="UniProtKB-KW"/>
</dbReference>
<proteinExistence type="predicted"/>
<feature type="domain" description="4Fe-4S ferredoxin-type" evidence="5">
    <location>
        <begin position="57"/>
        <end position="86"/>
    </location>
</feature>
<keyword evidence="7" id="KW-1185">Reference proteome</keyword>
<dbReference type="NCBIfam" id="NF006221">
    <property type="entry name" value="PRK08348.1"/>
    <property type="match status" value="1"/>
</dbReference>
<feature type="domain" description="4Fe-4S ferredoxin-type" evidence="5">
    <location>
        <begin position="88"/>
        <end position="117"/>
    </location>
</feature>
<dbReference type="GeneID" id="33328841"/>
<dbReference type="InterPro" id="IPR017900">
    <property type="entry name" value="4Fe4S_Fe_S_CS"/>
</dbReference>
<dbReference type="InterPro" id="IPR050572">
    <property type="entry name" value="Fe-S_Ferredoxin"/>
</dbReference>
<dbReference type="AlphaFoldDB" id="A0A2Z2N0V5"/>
<gene>
    <name evidence="6" type="ORF">A3L10_08290</name>
</gene>
<evidence type="ECO:0000313" key="7">
    <source>
        <dbReference type="Proteomes" id="UP000250085"/>
    </source>
</evidence>
<evidence type="ECO:0000256" key="4">
    <source>
        <dbReference type="ARBA" id="ARBA00023014"/>
    </source>
</evidence>
<dbReference type="PANTHER" id="PTHR43687:SF3">
    <property type="entry name" value="4FE-4S FERREDOXIN-TYPE DOMAIN-CONTAINING PROTEIN"/>
    <property type="match status" value="1"/>
</dbReference>
<dbReference type="PROSITE" id="PS00198">
    <property type="entry name" value="4FE4S_FER_1"/>
    <property type="match status" value="2"/>
</dbReference>
<dbReference type="Pfam" id="PF13237">
    <property type="entry name" value="Fer4_10"/>
    <property type="match status" value="1"/>
</dbReference>
<evidence type="ECO:0000256" key="1">
    <source>
        <dbReference type="ARBA" id="ARBA00022485"/>
    </source>
</evidence>
<reference evidence="6 7" key="1">
    <citation type="submission" date="2016-04" db="EMBL/GenBank/DDBJ databases">
        <title>Complete genome sequence of Thermococcus radiotolerans type strain EJ2.</title>
        <authorList>
            <person name="Oger P.M."/>
        </authorList>
    </citation>
    <scope>NUCLEOTIDE SEQUENCE [LARGE SCALE GENOMIC DNA]</scope>
    <source>
        <strain evidence="6 7">EJ2</strain>
    </source>
</reference>
<organism evidence="6 7">
    <name type="scientific">Thermococcus radiotolerans</name>
    <dbReference type="NCBI Taxonomy" id="187880"/>
    <lineage>
        <taxon>Archaea</taxon>
        <taxon>Methanobacteriati</taxon>
        <taxon>Methanobacteriota</taxon>
        <taxon>Thermococci</taxon>
        <taxon>Thermococcales</taxon>
        <taxon>Thermococcaceae</taxon>
        <taxon>Thermococcus</taxon>
    </lineage>
</organism>
<protein>
    <submittedName>
        <fullName evidence="6">NADH-quinone oxidoreductase</fullName>
    </submittedName>
</protein>
<keyword evidence="1" id="KW-0004">4Fe-4S</keyword>
<dbReference type="InterPro" id="IPR017896">
    <property type="entry name" value="4Fe4S_Fe-S-bd"/>
</dbReference>
<name>A0A2Z2N0V5_9EURY</name>
<accession>A0A2Z2N0V5</accession>
<dbReference type="KEGG" id="trl:A3L10_08290"/>
<dbReference type="Proteomes" id="UP000250085">
    <property type="component" value="Chromosome"/>
</dbReference>
<evidence type="ECO:0000256" key="3">
    <source>
        <dbReference type="ARBA" id="ARBA00023004"/>
    </source>
</evidence>
<keyword evidence="4" id="KW-0411">Iron-sulfur</keyword>
<dbReference type="SUPFAM" id="SSF54862">
    <property type="entry name" value="4Fe-4S ferredoxins"/>
    <property type="match status" value="1"/>
</dbReference>
<dbReference type="OrthoDB" id="23833at2157"/>
<dbReference type="GO" id="GO:0016491">
    <property type="term" value="F:oxidoreductase activity"/>
    <property type="evidence" value="ECO:0007669"/>
    <property type="project" value="UniProtKB-ARBA"/>
</dbReference>
<dbReference type="GO" id="GO:0046872">
    <property type="term" value="F:metal ion binding"/>
    <property type="evidence" value="ECO:0007669"/>
    <property type="project" value="UniProtKB-KW"/>
</dbReference>
<dbReference type="RefSeq" id="WP_088867169.1">
    <property type="nucleotide sequence ID" value="NZ_CP015106.1"/>
</dbReference>
<evidence type="ECO:0000256" key="2">
    <source>
        <dbReference type="ARBA" id="ARBA00022723"/>
    </source>
</evidence>
<keyword evidence="2" id="KW-0479">Metal-binding</keyword>
<dbReference type="PANTHER" id="PTHR43687">
    <property type="entry name" value="ADENYLYLSULFATE REDUCTASE, BETA SUBUNIT"/>
    <property type="match status" value="1"/>
</dbReference>